<dbReference type="EMBL" id="CM000639">
    <property type="protein sequence ID" value="EED94678.1"/>
    <property type="molecule type" value="Genomic_DNA"/>
</dbReference>
<dbReference type="InParanoid" id="B8BU01"/>
<dbReference type="GeneID" id="7450196"/>
<reference evidence="1 2" key="2">
    <citation type="journal article" date="2008" name="Nature">
        <title>The Phaeodactylum genome reveals the evolutionary history of diatom genomes.</title>
        <authorList>
            <person name="Bowler C."/>
            <person name="Allen A.E."/>
            <person name="Badger J.H."/>
            <person name="Grimwood J."/>
            <person name="Jabbari K."/>
            <person name="Kuo A."/>
            <person name="Maheswari U."/>
            <person name="Martens C."/>
            <person name="Maumus F."/>
            <person name="Otillar R.P."/>
            <person name="Rayko E."/>
            <person name="Salamov A."/>
            <person name="Vandepoele K."/>
            <person name="Beszteri B."/>
            <person name="Gruber A."/>
            <person name="Heijde M."/>
            <person name="Katinka M."/>
            <person name="Mock T."/>
            <person name="Valentin K."/>
            <person name="Verret F."/>
            <person name="Berges J.A."/>
            <person name="Brownlee C."/>
            <person name="Cadoret J.P."/>
            <person name="Chiovitti A."/>
            <person name="Choi C.J."/>
            <person name="Coesel S."/>
            <person name="De Martino A."/>
            <person name="Detter J.C."/>
            <person name="Durkin C."/>
            <person name="Falciatore A."/>
            <person name="Fournet J."/>
            <person name="Haruta M."/>
            <person name="Huysman M.J."/>
            <person name="Jenkins B.D."/>
            <person name="Jiroutova K."/>
            <person name="Jorgensen R.E."/>
            <person name="Joubert Y."/>
            <person name="Kaplan A."/>
            <person name="Kroger N."/>
            <person name="Kroth P.G."/>
            <person name="La Roche J."/>
            <person name="Lindquist E."/>
            <person name="Lommer M."/>
            <person name="Martin-Jezequel V."/>
            <person name="Lopez P.J."/>
            <person name="Lucas S."/>
            <person name="Mangogna M."/>
            <person name="McGinnis K."/>
            <person name="Medlin L.K."/>
            <person name="Montsant A."/>
            <person name="Oudot-Le Secq M.P."/>
            <person name="Napoli C."/>
            <person name="Obornik M."/>
            <person name="Parker M.S."/>
            <person name="Petit J.L."/>
            <person name="Porcel B.M."/>
            <person name="Poulsen N."/>
            <person name="Robison M."/>
            <person name="Rychlewski L."/>
            <person name="Rynearson T.A."/>
            <person name="Schmutz J."/>
            <person name="Shapiro H."/>
            <person name="Siaut M."/>
            <person name="Stanley M."/>
            <person name="Sussman M.R."/>
            <person name="Taylor A.R."/>
            <person name="Vardi A."/>
            <person name="von Dassow P."/>
            <person name="Vyverman W."/>
            <person name="Willis A."/>
            <person name="Wyrwicz L.S."/>
            <person name="Rokhsar D.S."/>
            <person name="Weissenbach J."/>
            <person name="Armbrust E.V."/>
            <person name="Green B.R."/>
            <person name="Van de Peer Y."/>
            <person name="Grigoriev I.V."/>
        </authorList>
    </citation>
    <scope>NUCLEOTIDE SEQUENCE [LARGE SCALE GENOMIC DNA]</scope>
    <source>
        <strain evidence="1 2">CCMP1335</strain>
    </source>
</reference>
<dbReference type="eggNOG" id="ENOG502RFIB">
    <property type="taxonomic scope" value="Eukaryota"/>
</dbReference>
<organism evidence="1 2">
    <name type="scientific">Thalassiosira pseudonana</name>
    <name type="common">Marine diatom</name>
    <name type="synonym">Cyclotella nana</name>
    <dbReference type="NCBI Taxonomy" id="35128"/>
    <lineage>
        <taxon>Eukaryota</taxon>
        <taxon>Sar</taxon>
        <taxon>Stramenopiles</taxon>
        <taxon>Ochrophyta</taxon>
        <taxon>Bacillariophyta</taxon>
        <taxon>Coscinodiscophyceae</taxon>
        <taxon>Thalassiosirophycidae</taxon>
        <taxon>Thalassiosirales</taxon>
        <taxon>Thalassiosiraceae</taxon>
        <taxon>Thalassiosira</taxon>
    </lineage>
</organism>
<accession>B8BU01</accession>
<dbReference type="AlphaFoldDB" id="B8BU01"/>
<keyword evidence="2" id="KW-1185">Reference proteome</keyword>
<gene>
    <name evidence="1" type="ORF">THAPSDRAFT_2310</name>
</gene>
<evidence type="ECO:0000313" key="2">
    <source>
        <dbReference type="Proteomes" id="UP000001449"/>
    </source>
</evidence>
<dbReference type="RefSeq" id="XP_002287235.1">
    <property type="nucleotide sequence ID" value="XM_002287199.1"/>
</dbReference>
<protein>
    <submittedName>
        <fullName evidence="1">Uncharacterized protein</fullName>
    </submittedName>
</protein>
<sequence length="538" mass="60285">MSYFHQRTIIYPPDHEFTNDELSAITPNDVVNWMNIKLFGTLDPGPTTKPLHGSQHTIEYYKKAISHFMTYKDDKWVANQLDPSRRGNPTRSKEVNALFRRVKALDGGEKSPKKGRARVVPFRSSLDAAAATRSPATSATRTARAATATGSAVNNGVQVLLEQMHTQNEQFIGLFGNLSRTLDQFKTTLTANNFRIMNEIHRLNSVQTVAAPAAVGDDVTLTEARQSAPNPPAVGEGVDDWWYVHDDGVRRRAPPSWTFPNTNLYDTYILWHCGSEQSKISSLKLFKAADVEFLGPRARANLSEIRCVVSAVDEEARKKGAKVTDAMTLAEAKACYEAGLEGVENRVGTTPTGRERDFNKMKWQTYTKYLQQSKGLLPEDLTEKKVIAEREFISPSTVNKDGITEYWYMHEDGVKRRVPSSWTFPKTNLEDMFVLWHLGDPANKISPFKLLDFNDVAKTEKRGKQNLTEIRTLMGAINLEAFRKGHAITANTTNEELLVCFEAGFPGLNIPDTTPEGNPRNLKSIKWGSAASMRIKEE</sequence>
<reference evidence="1 2" key="1">
    <citation type="journal article" date="2004" name="Science">
        <title>The genome of the diatom Thalassiosira pseudonana: ecology, evolution, and metabolism.</title>
        <authorList>
            <person name="Armbrust E.V."/>
            <person name="Berges J.A."/>
            <person name="Bowler C."/>
            <person name="Green B.R."/>
            <person name="Martinez D."/>
            <person name="Putnam N.H."/>
            <person name="Zhou S."/>
            <person name="Allen A.E."/>
            <person name="Apt K.E."/>
            <person name="Bechner M."/>
            <person name="Brzezinski M.A."/>
            <person name="Chaal B.K."/>
            <person name="Chiovitti A."/>
            <person name="Davis A.K."/>
            <person name="Demarest M.S."/>
            <person name="Detter J.C."/>
            <person name="Glavina T."/>
            <person name="Goodstein D."/>
            <person name="Hadi M.Z."/>
            <person name="Hellsten U."/>
            <person name="Hildebrand M."/>
            <person name="Jenkins B.D."/>
            <person name="Jurka J."/>
            <person name="Kapitonov V.V."/>
            <person name="Kroger N."/>
            <person name="Lau W.W."/>
            <person name="Lane T.W."/>
            <person name="Larimer F.W."/>
            <person name="Lippmeier J.C."/>
            <person name="Lucas S."/>
            <person name="Medina M."/>
            <person name="Montsant A."/>
            <person name="Obornik M."/>
            <person name="Parker M.S."/>
            <person name="Palenik B."/>
            <person name="Pazour G.J."/>
            <person name="Richardson P.M."/>
            <person name="Rynearson T.A."/>
            <person name="Saito M.A."/>
            <person name="Schwartz D.C."/>
            <person name="Thamatrakoln K."/>
            <person name="Valentin K."/>
            <person name="Vardi A."/>
            <person name="Wilkerson F.P."/>
            <person name="Rokhsar D.S."/>
        </authorList>
    </citation>
    <scope>NUCLEOTIDE SEQUENCE [LARGE SCALE GENOMIC DNA]</scope>
    <source>
        <strain evidence="1 2">CCMP1335</strain>
    </source>
</reference>
<dbReference type="OMA" id="ANNFRIM"/>
<evidence type="ECO:0000313" key="1">
    <source>
        <dbReference type="EMBL" id="EED94678.1"/>
    </source>
</evidence>
<proteinExistence type="predicted"/>
<dbReference type="Proteomes" id="UP000001449">
    <property type="component" value="Chromosome 2"/>
</dbReference>
<dbReference type="HOGENOM" id="CLU_506734_0_0_1"/>
<dbReference type="KEGG" id="tps:THAPSDRAFT_2310"/>
<dbReference type="PaxDb" id="35128-Thaps2310"/>
<name>B8BU01_THAPS</name>